<feature type="region of interest" description="Disordered" evidence="1">
    <location>
        <begin position="74"/>
        <end position="134"/>
    </location>
</feature>
<organism evidence="3 4">
    <name type="scientific">Aromia moschata</name>
    <dbReference type="NCBI Taxonomy" id="1265417"/>
    <lineage>
        <taxon>Eukaryota</taxon>
        <taxon>Metazoa</taxon>
        <taxon>Ecdysozoa</taxon>
        <taxon>Arthropoda</taxon>
        <taxon>Hexapoda</taxon>
        <taxon>Insecta</taxon>
        <taxon>Pterygota</taxon>
        <taxon>Neoptera</taxon>
        <taxon>Endopterygota</taxon>
        <taxon>Coleoptera</taxon>
        <taxon>Polyphaga</taxon>
        <taxon>Cucujiformia</taxon>
        <taxon>Chrysomeloidea</taxon>
        <taxon>Cerambycidae</taxon>
        <taxon>Cerambycinae</taxon>
        <taxon>Callichromatini</taxon>
        <taxon>Aromia</taxon>
    </lineage>
</organism>
<proteinExistence type="predicted"/>
<name>A0AAV8ZCY1_9CUCU</name>
<evidence type="ECO:0000313" key="3">
    <source>
        <dbReference type="EMBL" id="KAJ8961458.1"/>
    </source>
</evidence>
<accession>A0AAV8ZCY1</accession>
<comment type="caution">
    <text evidence="3">The sequence shown here is derived from an EMBL/GenBank/DDBJ whole genome shotgun (WGS) entry which is preliminary data.</text>
</comment>
<evidence type="ECO:0000259" key="2">
    <source>
        <dbReference type="Pfam" id="PF01480"/>
    </source>
</evidence>
<dbReference type="Gene3D" id="1.20.1390.10">
    <property type="entry name" value="PWI domain"/>
    <property type="match status" value="1"/>
</dbReference>
<dbReference type="AlphaFoldDB" id="A0AAV8ZCY1"/>
<gene>
    <name evidence="3" type="ORF">NQ318_014706</name>
</gene>
<feature type="domain" description="PWI" evidence="2">
    <location>
        <begin position="11"/>
        <end position="78"/>
    </location>
</feature>
<evidence type="ECO:0000256" key="1">
    <source>
        <dbReference type="SAM" id="MobiDB-lite"/>
    </source>
</evidence>
<feature type="compositionally biased region" description="Basic and acidic residues" evidence="1">
    <location>
        <begin position="85"/>
        <end position="122"/>
    </location>
</feature>
<evidence type="ECO:0000313" key="4">
    <source>
        <dbReference type="Proteomes" id="UP001162162"/>
    </source>
</evidence>
<dbReference type="InterPro" id="IPR002483">
    <property type="entry name" value="PWI_dom"/>
</dbReference>
<protein>
    <recommendedName>
        <fullName evidence="2">PWI domain-containing protein</fullName>
    </recommendedName>
</protein>
<keyword evidence="4" id="KW-1185">Reference proteome</keyword>
<dbReference type="EMBL" id="JAPWTK010000005">
    <property type="protein sequence ID" value="KAJ8961458.1"/>
    <property type="molecule type" value="Genomic_DNA"/>
</dbReference>
<dbReference type="Proteomes" id="UP001162162">
    <property type="component" value="Unassembled WGS sequence"/>
</dbReference>
<dbReference type="Pfam" id="PF01480">
    <property type="entry name" value="PWI"/>
    <property type="match status" value="1"/>
</dbReference>
<sequence>MSYLSRRDIDDLKSSIDKLVYKTIGNNDSSVVRMAVDCLSSGYDKRKTADKLGSYLDSKKASRLAEKIFDLVEDHKSSHRSKKRSHEDERDRDSKRSKTSSSRHDTEKSRNKPGEVVEKKLYEPPPNKNNVSIANLNIPPPSIYGIPMGLLNRGDADKARKIAQLQAQIKSKLSSGILGNVIQIPLQPNKPTPLILDEDGRTIDKSGKTVQLTHVTPTLKANMRALKTRSI</sequence>
<reference evidence="3" key="1">
    <citation type="journal article" date="2023" name="Insect Mol. Biol.">
        <title>Genome sequencing provides insights into the evolution of gene families encoding plant cell wall-degrading enzymes in longhorned beetles.</title>
        <authorList>
            <person name="Shin N.R."/>
            <person name="Okamura Y."/>
            <person name="Kirsch R."/>
            <person name="Pauchet Y."/>
        </authorList>
    </citation>
    <scope>NUCLEOTIDE SEQUENCE</scope>
    <source>
        <strain evidence="3">AMC_N1</strain>
    </source>
</reference>